<keyword evidence="3" id="KW-1185">Reference proteome</keyword>
<accession>A0A7M5XCZ8</accession>
<keyword evidence="1" id="KW-0732">Signal</keyword>
<dbReference type="EnsemblMetazoa" id="CLYHEMT021248.1">
    <property type="protein sequence ID" value="CLYHEMP021248.1"/>
    <property type="gene ID" value="CLYHEMG021248"/>
</dbReference>
<name>A0A7M5XCZ8_9CNID</name>
<dbReference type="Proteomes" id="UP000594262">
    <property type="component" value="Unplaced"/>
</dbReference>
<evidence type="ECO:0000256" key="1">
    <source>
        <dbReference type="SAM" id="SignalP"/>
    </source>
</evidence>
<reference evidence="2" key="1">
    <citation type="submission" date="2021-01" db="UniProtKB">
        <authorList>
            <consortium name="EnsemblMetazoa"/>
        </authorList>
    </citation>
    <scope>IDENTIFICATION</scope>
</reference>
<protein>
    <recommendedName>
        <fullName evidence="4">Cnidarian restricted protein</fullName>
    </recommendedName>
</protein>
<dbReference type="RefSeq" id="XP_066933470.1">
    <property type="nucleotide sequence ID" value="XM_067077369.1"/>
</dbReference>
<evidence type="ECO:0008006" key="4">
    <source>
        <dbReference type="Google" id="ProtNLM"/>
    </source>
</evidence>
<dbReference type="AlphaFoldDB" id="A0A7M5XCZ8"/>
<feature type="chain" id="PRO_5029736045" description="Cnidarian restricted protein" evidence="1">
    <location>
        <begin position="22"/>
        <end position="280"/>
    </location>
</feature>
<evidence type="ECO:0000313" key="2">
    <source>
        <dbReference type="EnsemblMetazoa" id="CLYHEMP021248.1"/>
    </source>
</evidence>
<feature type="signal peptide" evidence="1">
    <location>
        <begin position="1"/>
        <end position="21"/>
    </location>
</feature>
<dbReference type="GeneID" id="136821142"/>
<organism evidence="2 3">
    <name type="scientific">Clytia hemisphaerica</name>
    <dbReference type="NCBI Taxonomy" id="252671"/>
    <lineage>
        <taxon>Eukaryota</taxon>
        <taxon>Metazoa</taxon>
        <taxon>Cnidaria</taxon>
        <taxon>Hydrozoa</taxon>
        <taxon>Hydroidolina</taxon>
        <taxon>Leptothecata</taxon>
        <taxon>Obeliida</taxon>
        <taxon>Clytiidae</taxon>
        <taxon>Clytia</taxon>
    </lineage>
</organism>
<proteinExistence type="predicted"/>
<sequence>MGHFATAFLLLVSSLIGIVYSRPARDVGKFPCHAFLDIINEWPDGYRGMLELPVLQEMTPYPQDLFKDGHVILKFNRSLNALDIPEGDHGLRRVSNDNREYRIFIKFTDQLRRLRLNSFFSLDMTIHHERWMKGKIGITGIQFGKFQCPEPKSEAIKYPDCDQYIRMIDNTPPDGFRAEFNIPVNYTMKGWNMEVGFTKEILILDVPQGIRTPAARNVKIFSIENREYNGFIKKNSIFKLEFMVHFDRNRFKKRYVKINYIRFGTFQCRLPSFDHHSGDM</sequence>
<evidence type="ECO:0000313" key="3">
    <source>
        <dbReference type="Proteomes" id="UP000594262"/>
    </source>
</evidence>